<gene>
    <name evidence="2" type="ORF">HEB94_004192</name>
</gene>
<name>A0A927MVE9_9ACTN</name>
<dbReference type="NCBIfam" id="NF040603">
    <property type="entry name" value="choice_anch_P"/>
    <property type="match status" value="2"/>
</dbReference>
<dbReference type="AlphaFoldDB" id="A0A927MVE9"/>
<feature type="signal peptide" evidence="1">
    <location>
        <begin position="1"/>
        <end position="32"/>
    </location>
</feature>
<organism evidence="2 3">
    <name type="scientific">Actinopolymorpha pittospori</name>
    <dbReference type="NCBI Taxonomy" id="648752"/>
    <lineage>
        <taxon>Bacteria</taxon>
        <taxon>Bacillati</taxon>
        <taxon>Actinomycetota</taxon>
        <taxon>Actinomycetes</taxon>
        <taxon>Propionibacteriales</taxon>
        <taxon>Actinopolymorphaceae</taxon>
        <taxon>Actinopolymorpha</taxon>
    </lineage>
</organism>
<accession>A0A927MVE9</accession>
<dbReference type="RefSeq" id="WP_192751307.1">
    <property type="nucleotide sequence ID" value="NZ_JADBEM010000001.1"/>
</dbReference>
<evidence type="ECO:0000313" key="3">
    <source>
        <dbReference type="Proteomes" id="UP000638648"/>
    </source>
</evidence>
<comment type="caution">
    <text evidence="2">The sequence shown here is derived from an EMBL/GenBank/DDBJ whole genome shotgun (WGS) entry which is preliminary data.</text>
</comment>
<protein>
    <submittedName>
        <fullName evidence="2">Uncharacterized protein</fullName>
    </submittedName>
</protein>
<reference evidence="2" key="1">
    <citation type="submission" date="2020-10" db="EMBL/GenBank/DDBJ databases">
        <title>Sequencing the genomes of 1000 actinobacteria strains.</title>
        <authorList>
            <person name="Klenk H.-P."/>
        </authorList>
    </citation>
    <scope>NUCLEOTIDE SEQUENCE</scope>
    <source>
        <strain evidence="2">DSM 45354</strain>
    </source>
</reference>
<proteinExistence type="predicted"/>
<sequence length="428" mass="43172">MHLATLARRGTGVLVSVGIAAAPLIAVAPAQAATAKPGYVAQAYGTYVFNGAQTVVSGPTAYSDIACGAAPGTTDFNNSSLVVLPLTLGRVSAQLTRVQALESGNTRTAVATSQTNGINLLGGIITSGLIQTSTRTTFNGSTYSAVQSTSIADLRILGVSVGLNPAPNTRINLALPVLGTVGYVELNRQINRVVDGGREAITTALHLVLLPNNPWVPGADFNVWIANAKAQLTKPAVGFLKGQGFATRITLADGAVSSGPTALAKVPCTGGNTSNTIASIHLPGNVVVTGAATSTGVGSTTASNASSTVTDTIASVNILNGLIRADTVKAVATATRAGSGPIQLSEAGSEFVNLVIAGEALSSLKVKPNTKVELLNGAVTVNLFKIKRDARTIEVTMIELVITGAGTGLPIGSKVEIGRAYAGITPAG</sequence>
<dbReference type="EMBL" id="JADBEM010000001">
    <property type="protein sequence ID" value="MBE1607344.1"/>
    <property type="molecule type" value="Genomic_DNA"/>
</dbReference>
<evidence type="ECO:0000313" key="2">
    <source>
        <dbReference type="EMBL" id="MBE1607344.1"/>
    </source>
</evidence>
<evidence type="ECO:0000256" key="1">
    <source>
        <dbReference type="SAM" id="SignalP"/>
    </source>
</evidence>
<keyword evidence="3" id="KW-1185">Reference proteome</keyword>
<keyword evidence="1" id="KW-0732">Signal</keyword>
<dbReference type="Proteomes" id="UP000638648">
    <property type="component" value="Unassembled WGS sequence"/>
</dbReference>
<feature type="chain" id="PRO_5036791637" evidence="1">
    <location>
        <begin position="33"/>
        <end position="428"/>
    </location>
</feature>